<dbReference type="PROSITE" id="PS50928">
    <property type="entry name" value="ABC_TM1"/>
    <property type="match status" value="1"/>
</dbReference>
<keyword evidence="4 5" id="KW-0472">Membrane</keyword>
<dbReference type="GO" id="GO:0055085">
    <property type="term" value="P:transmembrane transport"/>
    <property type="evidence" value="ECO:0007669"/>
    <property type="project" value="InterPro"/>
</dbReference>
<evidence type="ECO:0000313" key="8">
    <source>
        <dbReference type="Proteomes" id="UP000094067"/>
    </source>
</evidence>
<accession>A0A1E3A6S2</accession>
<dbReference type="PANTHER" id="PTHR43496">
    <property type="entry name" value="PROTEIN LPLB"/>
    <property type="match status" value="1"/>
</dbReference>
<evidence type="ECO:0000256" key="4">
    <source>
        <dbReference type="ARBA" id="ARBA00023136"/>
    </source>
</evidence>
<dbReference type="CDD" id="cd06261">
    <property type="entry name" value="TM_PBP2"/>
    <property type="match status" value="1"/>
</dbReference>
<reference evidence="7 8" key="1">
    <citation type="submission" date="2016-07" db="EMBL/GenBank/DDBJ databases">
        <title>Characterization of isolates of Eisenbergiella tayi derived from blood cultures, using whole genome sequencing.</title>
        <authorList>
            <person name="Burdz T."/>
            <person name="Wiebe D."/>
            <person name="Huynh C."/>
            <person name="Bernard K."/>
        </authorList>
    </citation>
    <scope>NUCLEOTIDE SEQUENCE [LARGE SCALE GENOMIC DNA]</scope>
    <source>
        <strain evidence="7 8">NML 110608</strain>
    </source>
</reference>
<feature type="transmembrane region" description="Helical" evidence="5">
    <location>
        <begin position="88"/>
        <end position="109"/>
    </location>
</feature>
<feature type="domain" description="ABC transmembrane type-1" evidence="6">
    <location>
        <begin position="84"/>
        <end position="306"/>
    </location>
</feature>
<evidence type="ECO:0000256" key="3">
    <source>
        <dbReference type="ARBA" id="ARBA00022989"/>
    </source>
</evidence>
<sequence>MSMKKAVRMKKGIKKFGRQIEIQIFALAGVMYLLLFSVIPMFGIVLAFKSYKITSGIQGIFSSDWVGLKYFKEFFTDYRFGELLRNTIAISTLKMVFAFPIPIFLAILISECHNKPFKRLIQTASYLPNFVSWVLVYGISSALLSQNSGVINQLLVKLRVVSQGIPFLTDPGYFWGTTVVLSIWKSSGWWAIIFLAAISGIDSTLYEAASIDGAGRLKRIWHITLPGIKGSIVTVLILSIGSFLGGGMVGSNFEQSFLMGNTVNNATSEIIQTYAFKMGMAQGRFSYATAVDLVQSVISIILVIISNQVAKKVSGEGLF</sequence>
<keyword evidence="2 5" id="KW-0812">Transmembrane</keyword>
<protein>
    <submittedName>
        <fullName evidence="7">Putative multiple-sugar transport system permease YteP</fullName>
    </submittedName>
</protein>
<feature type="transmembrane region" description="Helical" evidence="5">
    <location>
        <begin position="20"/>
        <end position="48"/>
    </location>
</feature>
<keyword evidence="7" id="KW-0762">Sugar transport</keyword>
<comment type="caution">
    <text evidence="7">The sequence shown here is derived from an EMBL/GenBank/DDBJ whole genome shotgun (WGS) entry which is preliminary data.</text>
</comment>
<dbReference type="SUPFAM" id="SSF161098">
    <property type="entry name" value="MetI-like"/>
    <property type="match status" value="1"/>
</dbReference>
<dbReference type="InterPro" id="IPR000515">
    <property type="entry name" value="MetI-like"/>
</dbReference>
<comment type="similarity">
    <text evidence="5">Belongs to the binding-protein-dependent transport system permease family.</text>
</comment>
<evidence type="ECO:0000259" key="6">
    <source>
        <dbReference type="PROSITE" id="PS50928"/>
    </source>
</evidence>
<evidence type="ECO:0000256" key="5">
    <source>
        <dbReference type="RuleBase" id="RU363032"/>
    </source>
</evidence>
<organism evidence="7 8">
    <name type="scientific">Eisenbergiella tayi</name>
    <dbReference type="NCBI Taxonomy" id="1432052"/>
    <lineage>
        <taxon>Bacteria</taxon>
        <taxon>Bacillati</taxon>
        <taxon>Bacillota</taxon>
        <taxon>Clostridia</taxon>
        <taxon>Lachnospirales</taxon>
        <taxon>Lachnospiraceae</taxon>
        <taxon>Eisenbergiella</taxon>
    </lineage>
</organism>
<feature type="transmembrane region" description="Helical" evidence="5">
    <location>
        <begin position="130"/>
        <end position="151"/>
    </location>
</feature>
<dbReference type="EMBL" id="MCGH01000003">
    <property type="protein sequence ID" value="ODM04465.1"/>
    <property type="molecule type" value="Genomic_DNA"/>
</dbReference>
<feature type="transmembrane region" description="Helical" evidence="5">
    <location>
        <begin position="189"/>
        <end position="209"/>
    </location>
</feature>
<dbReference type="PANTHER" id="PTHR43496:SF1">
    <property type="entry name" value="POLYGALACTURONAN_RHAMNOGALACTURONAN TRANSPORT SYSTEM PERMEASE PROTEIN YTEP"/>
    <property type="match status" value="1"/>
</dbReference>
<keyword evidence="3 5" id="KW-1133">Transmembrane helix</keyword>
<evidence type="ECO:0000313" key="7">
    <source>
        <dbReference type="EMBL" id="ODM04465.1"/>
    </source>
</evidence>
<dbReference type="PATRIC" id="fig|1432052.4.peg.5863"/>
<evidence type="ECO:0000256" key="1">
    <source>
        <dbReference type="ARBA" id="ARBA00004141"/>
    </source>
</evidence>
<dbReference type="InterPro" id="IPR035906">
    <property type="entry name" value="MetI-like_sf"/>
</dbReference>
<keyword evidence="5" id="KW-0813">Transport</keyword>
<dbReference type="Pfam" id="PF00528">
    <property type="entry name" value="BPD_transp_1"/>
    <property type="match status" value="1"/>
</dbReference>
<proteinExistence type="inferred from homology"/>
<dbReference type="Proteomes" id="UP000094067">
    <property type="component" value="Unassembled WGS sequence"/>
</dbReference>
<dbReference type="AlphaFoldDB" id="A0A1E3A6S2"/>
<evidence type="ECO:0000256" key="2">
    <source>
        <dbReference type="ARBA" id="ARBA00022692"/>
    </source>
</evidence>
<dbReference type="Gene3D" id="1.10.3720.10">
    <property type="entry name" value="MetI-like"/>
    <property type="match status" value="1"/>
</dbReference>
<name>A0A1E3A6S2_9FIRM</name>
<feature type="transmembrane region" description="Helical" evidence="5">
    <location>
        <begin position="285"/>
        <end position="305"/>
    </location>
</feature>
<dbReference type="GO" id="GO:0005886">
    <property type="term" value="C:plasma membrane"/>
    <property type="evidence" value="ECO:0007669"/>
    <property type="project" value="UniProtKB-SubCell"/>
</dbReference>
<dbReference type="RefSeq" id="WP_141703258.1">
    <property type="nucleotide sequence ID" value="NZ_MCGH01000003.1"/>
</dbReference>
<feature type="transmembrane region" description="Helical" evidence="5">
    <location>
        <begin position="230"/>
        <end position="249"/>
    </location>
</feature>
<comment type="subcellular location">
    <subcellularLocation>
        <location evidence="5">Cell membrane</location>
        <topology evidence="5">Multi-pass membrane protein</topology>
    </subcellularLocation>
    <subcellularLocation>
        <location evidence="1">Membrane</location>
        <topology evidence="1">Multi-pass membrane protein</topology>
    </subcellularLocation>
</comment>
<gene>
    <name evidence="7" type="primary">yteP_87</name>
    <name evidence="7" type="ORF">BEI61_05272</name>
</gene>